<dbReference type="GO" id="GO:0006046">
    <property type="term" value="P:N-acetylglucosamine catabolic process"/>
    <property type="evidence" value="ECO:0007669"/>
    <property type="project" value="TreeGrafter"/>
</dbReference>
<evidence type="ECO:0000313" key="5">
    <source>
        <dbReference type="Proteomes" id="UP001177744"/>
    </source>
</evidence>
<evidence type="ECO:0000313" key="4">
    <source>
        <dbReference type="EMBL" id="KAK1339451.1"/>
    </source>
</evidence>
<dbReference type="GO" id="GO:0042802">
    <property type="term" value="F:identical protein binding"/>
    <property type="evidence" value="ECO:0007669"/>
    <property type="project" value="TreeGrafter"/>
</dbReference>
<dbReference type="PANTHER" id="PTHR11280">
    <property type="entry name" value="GLUCOSAMINE-6-PHOSPHATE ISOMERASE"/>
    <property type="match status" value="1"/>
</dbReference>
<organism evidence="4 5">
    <name type="scientific">Cnephaeus nilssonii</name>
    <name type="common">Northern bat</name>
    <name type="synonym">Eptesicus nilssonii</name>
    <dbReference type="NCBI Taxonomy" id="3371016"/>
    <lineage>
        <taxon>Eukaryota</taxon>
        <taxon>Metazoa</taxon>
        <taxon>Chordata</taxon>
        <taxon>Craniata</taxon>
        <taxon>Vertebrata</taxon>
        <taxon>Euteleostomi</taxon>
        <taxon>Mammalia</taxon>
        <taxon>Eutheria</taxon>
        <taxon>Laurasiatheria</taxon>
        <taxon>Chiroptera</taxon>
        <taxon>Yangochiroptera</taxon>
        <taxon>Vespertilionidae</taxon>
        <taxon>Cnephaeus</taxon>
    </lineage>
</organism>
<comment type="caution">
    <text evidence="4">The sequence shown here is derived from an EMBL/GenBank/DDBJ whole genome shotgun (WGS) entry which is preliminary data.</text>
</comment>
<dbReference type="EMBL" id="JAULJE010000009">
    <property type="protein sequence ID" value="KAK1339451.1"/>
    <property type="molecule type" value="Genomic_DNA"/>
</dbReference>
<evidence type="ECO:0000256" key="3">
    <source>
        <dbReference type="SAM" id="MobiDB-lite"/>
    </source>
</evidence>
<dbReference type="InterPro" id="IPR037171">
    <property type="entry name" value="NagB/RpiA_transferase-like"/>
</dbReference>
<dbReference type="Proteomes" id="UP001177744">
    <property type="component" value="Unassembled WGS sequence"/>
</dbReference>
<evidence type="ECO:0000256" key="2">
    <source>
        <dbReference type="ARBA" id="ARBA00023277"/>
    </source>
</evidence>
<name>A0AA40LMP0_CNENI</name>
<dbReference type="GO" id="GO:0006043">
    <property type="term" value="P:glucosamine catabolic process"/>
    <property type="evidence" value="ECO:0007669"/>
    <property type="project" value="TreeGrafter"/>
</dbReference>
<gene>
    <name evidence="4" type="ORF">QTO34_020134</name>
</gene>
<dbReference type="GO" id="GO:0004342">
    <property type="term" value="F:glucosamine-6-phosphate deaminase activity"/>
    <property type="evidence" value="ECO:0007669"/>
    <property type="project" value="InterPro"/>
</dbReference>
<proteinExistence type="predicted"/>
<keyword evidence="2" id="KW-0119">Carbohydrate metabolism</keyword>
<keyword evidence="1" id="KW-0378">Hydrolase</keyword>
<dbReference type="Gene3D" id="3.40.50.1360">
    <property type="match status" value="1"/>
</dbReference>
<feature type="region of interest" description="Disordered" evidence="3">
    <location>
        <begin position="1"/>
        <end position="28"/>
    </location>
</feature>
<reference evidence="4" key="1">
    <citation type="submission" date="2023-06" db="EMBL/GenBank/DDBJ databases">
        <title>Reference genome for the Northern bat (Eptesicus nilssonii), a most northern bat species.</title>
        <authorList>
            <person name="Laine V.N."/>
            <person name="Pulliainen A.T."/>
            <person name="Lilley T.M."/>
        </authorList>
    </citation>
    <scope>NUCLEOTIDE SEQUENCE</scope>
    <source>
        <strain evidence="4">BLF_Eptnil</strain>
        <tissue evidence="4">Kidney</tissue>
    </source>
</reference>
<keyword evidence="5" id="KW-1185">Reference proteome</keyword>
<dbReference type="SUPFAM" id="SSF100950">
    <property type="entry name" value="NagB/RpiA/CoA transferase-like"/>
    <property type="match status" value="1"/>
</dbReference>
<dbReference type="AlphaFoldDB" id="A0AA40LMP0"/>
<protein>
    <submittedName>
        <fullName evidence="4">Uncharacterized protein</fullName>
    </submittedName>
</protein>
<dbReference type="PANTHER" id="PTHR11280:SF8">
    <property type="entry name" value="GLUCOSAMINE-6-PHOSPHATE ISOMERASE 1"/>
    <property type="match status" value="1"/>
</dbReference>
<dbReference type="GO" id="GO:0005737">
    <property type="term" value="C:cytoplasm"/>
    <property type="evidence" value="ECO:0007669"/>
    <property type="project" value="TreeGrafter"/>
</dbReference>
<accession>A0AA40LMP0</accession>
<sequence length="67" mass="7435">MKLTILDHYSQASDWAPNTSGTSSSSSDKYFTLELPTGSTPLGLYKKLIEYYKNGDLSTLIKEKDAN</sequence>
<dbReference type="InterPro" id="IPR004547">
    <property type="entry name" value="Glucosamine6P_isomerase"/>
</dbReference>
<dbReference type="GO" id="GO:0019262">
    <property type="term" value="P:N-acetylneuraminate catabolic process"/>
    <property type="evidence" value="ECO:0007669"/>
    <property type="project" value="TreeGrafter"/>
</dbReference>
<evidence type="ECO:0000256" key="1">
    <source>
        <dbReference type="ARBA" id="ARBA00022801"/>
    </source>
</evidence>